<dbReference type="InterPro" id="IPR036390">
    <property type="entry name" value="WH_DNA-bd_sf"/>
</dbReference>
<organism evidence="5 6">
    <name type="scientific">Mariniblastus fucicola</name>
    <dbReference type="NCBI Taxonomy" id="980251"/>
    <lineage>
        <taxon>Bacteria</taxon>
        <taxon>Pseudomonadati</taxon>
        <taxon>Planctomycetota</taxon>
        <taxon>Planctomycetia</taxon>
        <taxon>Pirellulales</taxon>
        <taxon>Pirellulaceae</taxon>
        <taxon>Mariniblastus</taxon>
    </lineage>
</organism>
<gene>
    <name evidence="5" type="primary">blaI_5</name>
    <name evidence="5" type="ORF">MFFC18_19880</name>
</gene>
<accession>A0A5B9P6B4</accession>
<dbReference type="GO" id="GO:0045892">
    <property type="term" value="P:negative regulation of DNA-templated transcription"/>
    <property type="evidence" value="ECO:0007669"/>
    <property type="project" value="InterPro"/>
</dbReference>
<dbReference type="EMBL" id="CP042912">
    <property type="protein sequence ID" value="QEG22127.1"/>
    <property type="molecule type" value="Genomic_DNA"/>
</dbReference>
<dbReference type="SUPFAM" id="SSF46785">
    <property type="entry name" value="Winged helix' DNA-binding domain"/>
    <property type="match status" value="1"/>
</dbReference>
<keyword evidence="3" id="KW-0238">DNA-binding</keyword>
<name>A0A5B9P6B4_9BACT</name>
<dbReference type="AlphaFoldDB" id="A0A5B9P6B4"/>
<keyword evidence="4" id="KW-0804">Transcription</keyword>
<dbReference type="Pfam" id="PF03965">
    <property type="entry name" value="Penicillinase_R"/>
    <property type="match status" value="1"/>
</dbReference>
<evidence type="ECO:0000256" key="1">
    <source>
        <dbReference type="ARBA" id="ARBA00011046"/>
    </source>
</evidence>
<dbReference type="GO" id="GO:0003677">
    <property type="term" value="F:DNA binding"/>
    <property type="evidence" value="ECO:0007669"/>
    <property type="project" value="UniProtKB-KW"/>
</dbReference>
<dbReference type="STRING" id="980251.GCA_001642875_03475"/>
<keyword evidence="6" id="KW-1185">Reference proteome</keyword>
<protein>
    <submittedName>
        <fullName evidence="5">Penicillinase repressor</fullName>
    </submittedName>
</protein>
<dbReference type="InterPro" id="IPR036388">
    <property type="entry name" value="WH-like_DNA-bd_sf"/>
</dbReference>
<sequence length="113" mass="12877">MNIIWDTQPTTASEIIKQLTQTTEWTPATIRTFLHRLVKKGALNFEEDGNRYLYRAAITRHSTVKHASRSFLTSVFDGQSGPLLTHFVKASQLSAEDIQKLKSLLEQKESKDD</sequence>
<dbReference type="PIRSF" id="PIRSF019455">
    <property type="entry name" value="CopR_AtkY"/>
    <property type="match status" value="1"/>
</dbReference>
<dbReference type="Proteomes" id="UP000322214">
    <property type="component" value="Chromosome"/>
</dbReference>
<evidence type="ECO:0000256" key="3">
    <source>
        <dbReference type="ARBA" id="ARBA00023125"/>
    </source>
</evidence>
<evidence type="ECO:0000313" key="5">
    <source>
        <dbReference type="EMBL" id="QEG22127.1"/>
    </source>
</evidence>
<reference evidence="5 6" key="1">
    <citation type="submission" date="2019-08" db="EMBL/GenBank/DDBJ databases">
        <title>Deep-cultivation of Planctomycetes and their phenomic and genomic characterization uncovers novel biology.</title>
        <authorList>
            <person name="Wiegand S."/>
            <person name="Jogler M."/>
            <person name="Boedeker C."/>
            <person name="Pinto D."/>
            <person name="Vollmers J."/>
            <person name="Rivas-Marin E."/>
            <person name="Kohn T."/>
            <person name="Peeters S.H."/>
            <person name="Heuer A."/>
            <person name="Rast P."/>
            <person name="Oberbeckmann S."/>
            <person name="Bunk B."/>
            <person name="Jeske O."/>
            <person name="Meyerdierks A."/>
            <person name="Storesund J.E."/>
            <person name="Kallscheuer N."/>
            <person name="Luecker S."/>
            <person name="Lage O.M."/>
            <person name="Pohl T."/>
            <person name="Merkel B.J."/>
            <person name="Hornburger P."/>
            <person name="Mueller R.-W."/>
            <person name="Bruemmer F."/>
            <person name="Labrenz M."/>
            <person name="Spormann A.M."/>
            <person name="Op den Camp H."/>
            <person name="Overmann J."/>
            <person name="Amann R."/>
            <person name="Jetten M.S.M."/>
            <person name="Mascher T."/>
            <person name="Medema M.H."/>
            <person name="Devos D.P."/>
            <person name="Kaster A.-K."/>
            <person name="Ovreas L."/>
            <person name="Rohde M."/>
            <person name="Galperin M.Y."/>
            <person name="Jogler C."/>
        </authorList>
    </citation>
    <scope>NUCLEOTIDE SEQUENCE [LARGE SCALE GENOMIC DNA]</scope>
    <source>
        <strain evidence="5 6">FC18</strain>
    </source>
</reference>
<dbReference type="InterPro" id="IPR005650">
    <property type="entry name" value="BlaI_family"/>
</dbReference>
<dbReference type="Gene3D" id="1.10.4040.10">
    <property type="entry name" value="Penicillinase repressor domain"/>
    <property type="match status" value="1"/>
</dbReference>
<evidence type="ECO:0000313" key="6">
    <source>
        <dbReference type="Proteomes" id="UP000322214"/>
    </source>
</evidence>
<evidence type="ECO:0000256" key="4">
    <source>
        <dbReference type="ARBA" id="ARBA00023163"/>
    </source>
</evidence>
<keyword evidence="2" id="KW-0805">Transcription regulation</keyword>
<comment type="similarity">
    <text evidence="1">Belongs to the BlaI transcriptional regulatory family.</text>
</comment>
<evidence type="ECO:0000256" key="2">
    <source>
        <dbReference type="ARBA" id="ARBA00023015"/>
    </source>
</evidence>
<dbReference type="Gene3D" id="1.10.10.10">
    <property type="entry name" value="Winged helix-like DNA-binding domain superfamily/Winged helix DNA-binding domain"/>
    <property type="match status" value="1"/>
</dbReference>
<proteinExistence type="inferred from homology"/>
<dbReference type="KEGG" id="mff:MFFC18_19880"/>